<feature type="transmembrane region" description="Helical" evidence="6">
    <location>
        <begin position="16"/>
        <end position="36"/>
    </location>
</feature>
<keyword evidence="3 6" id="KW-1133">Transmembrane helix</keyword>
<evidence type="ECO:0000313" key="9">
    <source>
        <dbReference type="Proteomes" id="UP000800035"/>
    </source>
</evidence>
<evidence type="ECO:0000256" key="5">
    <source>
        <dbReference type="ARBA" id="ARBA00038359"/>
    </source>
</evidence>
<dbReference type="InterPro" id="IPR052337">
    <property type="entry name" value="SAT4-like"/>
</dbReference>
<evidence type="ECO:0000256" key="6">
    <source>
        <dbReference type="SAM" id="Phobius"/>
    </source>
</evidence>
<evidence type="ECO:0000259" key="7">
    <source>
        <dbReference type="Pfam" id="PF20684"/>
    </source>
</evidence>
<sequence>MGFDYRTPTQTPELQYALAIILTIGPSIFVALRFRARHIKGAKWDWDDWLICIALFFTYVTAVFLIIGTAAGYQGRHMRFTGPNNAIPVISDPGYIMFLKMLYAGQLSQIFAIGPTKISVLLFYRRIFRGKAFNIAVWALIVLVSAWIIGFFFANLFECVPIKEAFVNAPGMGGNPKCIDALPMYLAQVYSDAVLDVLILVLPIPLVWKLQLPTRQKWAVSGIFLLGLITVLSSCAKMIIFNFVGHELQKQADISYFLSPIAYWPIIEAALQIVAACLTMLKPLFEDWRYFFGSAKTRRSKGYLKSTTGYESGHATEDGMIYKTSDVQVTVERNSKSTREVDSIEELELRRIGTGPRRTETWAE</sequence>
<dbReference type="AlphaFoldDB" id="A0A6A5UAD5"/>
<dbReference type="Proteomes" id="UP000800035">
    <property type="component" value="Unassembled WGS sequence"/>
</dbReference>
<accession>A0A6A5UAD5</accession>
<feature type="transmembrane region" description="Helical" evidence="6">
    <location>
        <begin position="189"/>
        <end position="208"/>
    </location>
</feature>
<feature type="transmembrane region" description="Helical" evidence="6">
    <location>
        <begin position="220"/>
        <end position="241"/>
    </location>
</feature>
<keyword evidence="4 6" id="KW-0472">Membrane</keyword>
<dbReference type="PANTHER" id="PTHR33048">
    <property type="entry name" value="PTH11-LIKE INTEGRAL MEMBRANE PROTEIN (AFU_ORTHOLOGUE AFUA_5G11245)"/>
    <property type="match status" value="1"/>
</dbReference>
<keyword evidence="9" id="KW-1185">Reference proteome</keyword>
<dbReference type="GO" id="GO:0016020">
    <property type="term" value="C:membrane"/>
    <property type="evidence" value="ECO:0007669"/>
    <property type="project" value="UniProtKB-SubCell"/>
</dbReference>
<name>A0A6A5UAD5_9PLEO</name>
<keyword evidence="2 6" id="KW-0812">Transmembrane</keyword>
<reference evidence="8" key="1">
    <citation type="journal article" date="2020" name="Stud. Mycol.">
        <title>101 Dothideomycetes genomes: a test case for predicting lifestyles and emergence of pathogens.</title>
        <authorList>
            <person name="Haridas S."/>
            <person name="Albert R."/>
            <person name="Binder M."/>
            <person name="Bloem J."/>
            <person name="Labutti K."/>
            <person name="Salamov A."/>
            <person name="Andreopoulos B."/>
            <person name="Baker S."/>
            <person name="Barry K."/>
            <person name="Bills G."/>
            <person name="Bluhm B."/>
            <person name="Cannon C."/>
            <person name="Castanera R."/>
            <person name="Culley D."/>
            <person name="Daum C."/>
            <person name="Ezra D."/>
            <person name="Gonzalez J."/>
            <person name="Henrissat B."/>
            <person name="Kuo A."/>
            <person name="Liang C."/>
            <person name="Lipzen A."/>
            <person name="Lutzoni F."/>
            <person name="Magnuson J."/>
            <person name="Mondo S."/>
            <person name="Nolan M."/>
            <person name="Ohm R."/>
            <person name="Pangilinan J."/>
            <person name="Park H.-J."/>
            <person name="Ramirez L."/>
            <person name="Alfaro M."/>
            <person name="Sun H."/>
            <person name="Tritt A."/>
            <person name="Yoshinaga Y."/>
            <person name="Zwiers L.-H."/>
            <person name="Turgeon B."/>
            <person name="Goodwin S."/>
            <person name="Spatafora J."/>
            <person name="Crous P."/>
            <person name="Grigoriev I."/>
        </authorList>
    </citation>
    <scope>NUCLEOTIDE SEQUENCE</scope>
    <source>
        <strain evidence="8">CBS 675.92</strain>
    </source>
</reference>
<evidence type="ECO:0000256" key="3">
    <source>
        <dbReference type="ARBA" id="ARBA00022989"/>
    </source>
</evidence>
<protein>
    <recommendedName>
        <fullName evidence="7">Rhodopsin domain-containing protein</fullName>
    </recommendedName>
</protein>
<comment type="similarity">
    <text evidence="5">Belongs to the SAT4 family.</text>
</comment>
<evidence type="ECO:0000313" key="8">
    <source>
        <dbReference type="EMBL" id="KAF1962133.1"/>
    </source>
</evidence>
<feature type="transmembrane region" description="Helical" evidence="6">
    <location>
        <begin position="48"/>
        <end position="73"/>
    </location>
</feature>
<organism evidence="8 9">
    <name type="scientific">Byssothecium circinans</name>
    <dbReference type="NCBI Taxonomy" id="147558"/>
    <lineage>
        <taxon>Eukaryota</taxon>
        <taxon>Fungi</taxon>
        <taxon>Dikarya</taxon>
        <taxon>Ascomycota</taxon>
        <taxon>Pezizomycotina</taxon>
        <taxon>Dothideomycetes</taxon>
        <taxon>Pleosporomycetidae</taxon>
        <taxon>Pleosporales</taxon>
        <taxon>Massarineae</taxon>
        <taxon>Massarinaceae</taxon>
        <taxon>Byssothecium</taxon>
    </lineage>
</organism>
<gene>
    <name evidence="8" type="ORF">CC80DRAFT_154805</name>
</gene>
<dbReference type="OrthoDB" id="5391602at2759"/>
<proteinExistence type="inferred from homology"/>
<evidence type="ECO:0000256" key="2">
    <source>
        <dbReference type="ARBA" id="ARBA00022692"/>
    </source>
</evidence>
<dbReference type="InterPro" id="IPR049326">
    <property type="entry name" value="Rhodopsin_dom_fungi"/>
</dbReference>
<comment type="subcellular location">
    <subcellularLocation>
        <location evidence="1">Membrane</location>
        <topology evidence="1">Multi-pass membrane protein</topology>
    </subcellularLocation>
</comment>
<feature type="transmembrane region" description="Helical" evidence="6">
    <location>
        <begin position="261"/>
        <end position="281"/>
    </location>
</feature>
<feature type="domain" description="Rhodopsin" evidence="7">
    <location>
        <begin position="32"/>
        <end position="286"/>
    </location>
</feature>
<evidence type="ECO:0000256" key="4">
    <source>
        <dbReference type="ARBA" id="ARBA00023136"/>
    </source>
</evidence>
<dbReference type="PANTHER" id="PTHR33048:SF134">
    <property type="entry name" value="INTEGRAL MEMBRANE PROTEIN"/>
    <property type="match status" value="1"/>
</dbReference>
<evidence type="ECO:0000256" key="1">
    <source>
        <dbReference type="ARBA" id="ARBA00004141"/>
    </source>
</evidence>
<feature type="transmembrane region" description="Helical" evidence="6">
    <location>
        <begin position="135"/>
        <end position="157"/>
    </location>
</feature>
<dbReference type="EMBL" id="ML976979">
    <property type="protein sequence ID" value="KAF1962133.1"/>
    <property type="molecule type" value="Genomic_DNA"/>
</dbReference>
<feature type="transmembrane region" description="Helical" evidence="6">
    <location>
        <begin position="93"/>
        <end position="114"/>
    </location>
</feature>
<dbReference type="Pfam" id="PF20684">
    <property type="entry name" value="Fung_rhodopsin"/>
    <property type="match status" value="1"/>
</dbReference>